<keyword evidence="4 7" id="KW-1133">Transmembrane helix</keyword>
<feature type="transmembrane region" description="Helical" evidence="7">
    <location>
        <begin position="71"/>
        <end position="92"/>
    </location>
</feature>
<evidence type="ECO:0000313" key="11">
    <source>
        <dbReference type="EMBL" id="VFJ99693.1"/>
    </source>
</evidence>
<feature type="transmembrane region" description="Helical" evidence="7">
    <location>
        <begin position="143"/>
        <end position="162"/>
    </location>
</feature>
<protein>
    <submittedName>
        <fullName evidence="9">Nitrate reductase gamma subunit</fullName>
    </submittedName>
</protein>
<dbReference type="Pfam" id="PF02665">
    <property type="entry name" value="Nitrate_red_gam"/>
    <property type="match status" value="1"/>
</dbReference>
<organism evidence="9">
    <name type="scientific">Candidatus Kentrum eta</name>
    <dbReference type="NCBI Taxonomy" id="2126337"/>
    <lineage>
        <taxon>Bacteria</taxon>
        <taxon>Pseudomonadati</taxon>
        <taxon>Pseudomonadota</taxon>
        <taxon>Gammaproteobacteria</taxon>
        <taxon>Candidatus Kentrum</taxon>
    </lineage>
</organism>
<dbReference type="Gene3D" id="1.20.950.20">
    <property type="entry name" value="Transmembrane di-heme cytochromes, Chain C"/>
    <property type="match status" value="1"/>
</dbReference>
<sequence>MSALSIAYISLFYAAGLVFVSGLLHKVYRYIVTPAPLKIPTTPAPLTKGGVVARLFWEVVFFRSLFRGAKWTWLFGWMFHLALLVVLLRHLRYFTDPVWSPIELIQPFGIYAGFAMFLGLLALWGRRFFMVRVRYISAVSDHLMLVLLIAIIGSGFLVKYFVHTDVVALKAFVRGIMYFDWSPLPGAGGGEALNIVLLIHLFLVAMLMVVFPFSKLMHAPGLFFCPTRNQIDNPRAEPGLRSHESRHVSQWALNLDSESAKESGI</sequence>
<keyword evidence="2" id="KW-1003">Cell membrane</keyword>
<dbReference type="GO" id="GO:0016491">
    <property type="term" value="F:oxidoreductase activity"/>
    <property type="evidence" value="ECO:0007669"/>
    <property type="project" value="UniProtKB-KW"/>
</dbReference>
<evidence type="ECO:0000256" key="1">
    <source>
        <dbReference type="ARBA" id="ARBA00004651"/>
    </source>
</evidence>
<dbReference type="AlphaFoldDB" id="A0A450UH41"/>
<evidence type="ECO:0000259" key="8">
    <source>
        <dbReference type="Pfam" id="PF02665"/>
    </source>
</evidence>
<evidence type="ECO:0000256" key="6">
    <source>
        <dbReference type="ARBA" id="ARBA00023136"/>
    </source>
</evidence>
<dbReference type="InterPro" id="IPR036197">
    <property type="entry name" value="NarG-like_sf"/>
</dbReference>
<evidence type="ECO:0000256" key="5">
    <source>
        <dbReference type="ARBA" id="ARBA00023002"/>
    </source>
</evidence>
<dbReference type="EMBL" id="CAADFG010000035">
    <property type="protein sequence ID" value="VFJ91843.1"/>
    <property type="molecule type" value="Genomic_DNA"/>
</dbReference>
<feature type="domain" description="NarG-like" evidence="8">
    <location>
        <begin position="78"/>
        <end position="219"/>
    </location>
</feature>
<name>A0A450UH41_9GAMM</name>
<dbReference type="SUPFAM" id="SSF103501">
    <property type="entry name" value="Respiratory nitrate reductase 1 gamma chain"/>
    <property type="match status" value="1"/>
</dbReference>
<evidence type="ECO:0000313" key="9">
    <source>
        <dbReference type="EMBL" id="VFJ91843.1"/>
    </source>
</evidence>
<dbReference type="EMBL" id="CAADFJ010000034">
    <property type="protein sequence ID" value="VFJ99693.1"/>
    <property type="molecule type" value="Genomic_DNA"/>
</dbReference>
<keyword evidence="3 7" id="KW-0812">Transmembrane</keyword>
<proteinExistence type="predicted"/>
<evidence type="ECO:0000256" key="3">
    <source>
        <dbReference type="ARBA" id="ARBA00022692"/>
    </source>
</evidence>
<evidence type="ECO:0000256" key="7">
    <source>
        <dbReference type="SAM" id="Phobius"/>
    </source>
</evidence>
<evidence type="ECO:0000256" key="2">
    <source>
        <dbReference type="ARBA" id="ARBA00022475"/>
    </source>
</evidence>
<feature type="transmembrane region" description="Helical" evidence="7">
    <location>
        <begin position="192"/>
        <end position="213"/>
    </location>
</feature>
<keyword evidence="5" id="KW-0560">Oxidoreductase</keyword>
<dbReference type="GO" id="GO:0005886">
    <property type="term" value="C:plasma membrane"/>
    <property type="evidence" value="ECO:0007669"/>
    <property type="project" value="UniProtKB-SubCell"/>
</dbReference>
<reference evidence="9" key="1">
    <citation type="submission" date="2019-02" db="EMBL/GenBank/DDBJ databases">
        <authorList>
            <person name="Gruber-Vodicka R. H."/>
            <person name="Seah K. B. B."/>
        </authorList>
    </citation>
    <scope>NUCLEOTIDE SEQUENCE</scope>
    <source>
        <strain evidence="11">BECK_SA2B12</strain>
        <strain evidence="9">BECK_SA2B15</strain>
        <strain evidence="10">BECK_SA2B20</strain>
    </source>
</reference>
<dbReference type="InterPro" id="IPR023234">
    <property type="entry name" value="NarG-like_domain"/>
</dbReference>
<gene>
    <name evidence="9" type="ORF">BECKH772A_GA0070896_100358</name>
    <name evidence="10" type="ORF">BECKH772B_GA0070898_100358</name>
    <name evidence="11" type="ORF">BECKH772C_GA0070978_100348</name>
</gene>
<accession>A0A450UH41</accession>
<dbReference type="EMBL" id="CAADFI010000035">
    <property type="protein sequence ID" value="VFJ92874.1"/>
    <property type="molecule type" value="Genomic_DNA"/>
</dbReference>
<feature type="transmembrane region" description="Helical" evidence="7">
    <location>
        <begin position="104"/>
        <end position="123"/>
    </location>
</feature>
<comment type="subcellular location">
    <subcellularLocation>
        <location evidence="1">Cell membrane</location>
        <topology evidence="1">Multi-pass membrane protein</topology>
    </subcellularLocation>
</comment>
<evidence type="ECO:0000256" key="4">
    <source>
        <dbReference type="ARBA" id="ARBA00022989"/>
    </source>
</evidence>
<feature type="transmembrane region" description="Helical" evidence="7">
    <location>
        <begin position="6"/>
        <end position="24"/>
    </location>
</feature>
<evidence type="ECO:0000313" key="10">
    <source>
        <dbReference type="EMBL" id="VFJ92874.1"/>
    </source>
</evidence>
<keyword evidence="6 7" id="KW-0472">Membrane</keyword>